<keyword evidence="6" id="KW-1185">Reference proteome</keyword>
<dbReference type="GO" id="GO:0003723">
    <property type="term" value="F:RNA binding"/>
    <property type="evidence" value="ECO:0007669"/>
    <property type="project" value="UniProtKB-UniRule"/>
</dbReference>
<dbReference type="Ensembl" id="ENSOKIT00005121512.1">
    <property type="protein sequence ID" value="ENSOKIP00005113560.1"/>
    <property type="gene ID" value="ENSOKIG00005049356.1"/>
</dbReference>
<feature type="domain" description="RRM" evidence="4">
    <location>
        <begin position="1"/>
        <end position="66"/>
    </location>
</feature>
<dbReference type="Pfam" id="PF00076">
    <property type="entry name" value="RRM_1"/>
    <property type="match status" value="1"/>
</dbReference>
<dbReference type="SMART" id="SM00360">
    <property type="entry name" value="RRM"/>
    <property type="match status" value="1"/>
</dbReference>
<dbReference type="GeneTree" id="ENSGT00940000153773"/>
<keyword evidence="1" id="KW-0677">Repeat</keyword>
<sequence length="101" mass="11235">MNDEKLMELFGKYGPTVSVKVMKDDKGKSSGFGFVCFEGHEDAQRAVNEMSRKELKREADICRPSALRGLGPSPPSSCRCRCSHCHEQASVQVYVIELNVP</sequence>
<dbReference type="InterPro" id="IPR012677">
    <property type="entry name" value="Nucleotide-bd_a/b_plait_sf"/>
</dbReference>
<accession>A0A8C7NA83</accession>
<reference evidence="5" key="2">
    <citation type="submission" date="2025-09" db="UniProtKB">
        <authorList>
            <consortium name="Ensembl"/>
        </authorList>
    </citation>
    <scope>IDENTIFICATION</scope>
</reference>
<reference evidence="5" key="1">
    <citation type="submission" date="2025-08" db="UniProtKB">
        <authorList>
            <consortium name="Ensembl"/>
        </authorList>
    </citation>
    <scope>IDENTIFICATION</scope>
</reference>
<evidence type="ECO:0000256" key="3">
    <source>
        <dbReference type="PROSITE-ProRule" id="PRU00176"/>
    </source>
</evidence>
<dbReference type="PROSITE" id="PS50102">
    <property type="entry name" value="RRM"/>
    <property type="match status" value="1"/>
</dbReference>
<dbReference type="Gene3D" id="3.30.70.330">
    <property type="match status" value="1"/>
</dbReference>
<dbReference type="AlphaFoldDB" id="A0A8C7NA83"/>
<dbReference type="SUPFAM" id="SSF54928">
    <property type="entry name" value="RNA-binding domain, RBD"/>
    <property type="match status" value="1"/>
</dbReference>
<evidence type="ECO:0000313" key="6">
    <source>
        <dbReference type="Proteomes" id="UP000694557"/>
    </source>
</evidence>
<evidence type="ECO:0000256" key="2">
    <source>
        <dbReference type="ARBA" id="ARBA00022884"/>
    </source>
</evidence>
<organism evidence="5 6">
    <name type="scientific">Oncorhynchus kisutch</name>
    <name type="common">Coho salmon</name>
    <name type="synonym">Salmo kisutch</name>
    <dbReference type="NCBI Taxonomy" id="8019"/>
    <lineage>
        <taxon>Eukaryota</taxon>
        <taxon>Metazoa</taxon>
        <taxon>Chordata</taxon>
        <taxon>Craniata</taxon>
        <taxon>Vertebrata</taxon>
        <taxon>Euteleostomi</taxon>
        <taxon>Actinopterygii</taxon>
        <taxon>Neopterygii</taxon>
        <taxon>Teleostei</taxon>
        <taxon>Protacanthopterygii</taxon>
        <taxon>Salmoniformes</taxon>
        <taxon>Salmonidae</taxon>
        <taxon>Salmoninae</taxon>
        <taxon>Oncorhynchus</taxon>
    </lineage>
</organism>
<dbReference type="PANTHER" id="PTHR24012">
    <property type="entry name" value="RNA BINDING PROTEIN"/>
    <property type="match status" value="1"/>
</dbReference>
<evidence type="ECO:0000256" key="1">
    <source>
        <dbReference type="ARBA" id="ARBA00022737"/>
    </source>
</evidence>
<evidence type="ECO:0000313" key="5">
    <source>
        <dbReference type="Ensembl" id="ENSOKIP00005113560.1"/>
    </source>
</evidence>
<evidence type="ECO:0000259" key="4">
    <source>
        <dbReference type="PROSITE" id="PS50102"/>
    </source>
</evidence>
<dbReference type="Proteomes" id="UP000694557">
    <property type="component" value="Unassembled WGS sequence"/>
</dbReference>
<name>A0A8C7NA83_ONCKI</name>
<proteinExistence type="predicted"/>
<dbReference type="InterPro" id="IPR035979">
    <property type="entry name" value="RBD_domain_sf"/>
</dbReference>
<keyword evidence="2 3" id="KW-0694">RNA-binding</keyword>
<dbReference type="InterPro" id="IPR000504">
    <property type="entry name" value="RRM_dom"/>
</dbReference>
<protein>
    <recommendedName>
        <fullName evidence="4">RRM domain-containing protein</fullName>
    </recommendedName>
</protein>